<reference evidence="2" key="1">
    <citation type="submission" date="2019-07" db="EMBL/GenBank/DDBJ databases">
        <authorList>
            <person name="Palmer J.M."/>
        </authorList>
    </citation>
    <scope>NUCLEOTIDE SEQUENCE</scope>
    <source>
        <strain evidence="2">PC9</strain>
    </source>
</reference>
<dbReference type="OrthoDB" id="3235983at2759"/>
<dbReference type="VEuPathDB" id="FungiDB:PC9H_011474"/>
<comment type="caution">
    <text evidence="2">The sequence shown here is derived from an EMBL/GenBank/DDBJ whole genome shotgun (WGS) entry which is preliminary data.</text>
</comment>
<dbReference type="GeneID" id="59381292"/>
<organism evidence="2 3">
    <name type="scientific">Pleurotus ostreatus</name>
    <name type="common">Oyster mushroom</name>
    <name type="synonym">White-rot fungus</name>
    <dbReference type="NCBI Taxonomy" id="5322"/>
    <lineage>
        <taxon>Eukaryota</taxon>
        <taxon>Fungi</taxon>
        <taxon>Dikarya</taxon>
        <taxon>Basidiomycota</taxon>
        <taxon>Agaricomycotina</taxon>
        <taxon>Agaricomycetes</taxon>
        <taxon>Agaricomycetidae</taxon>
        <taxon>Agaricales</taxon>
        <taxon>Pleurotineae</taxon>
        <taxon>Pleurotaceae</taxon>
        <taxon>Pleurotus</taxon>
    </lineage>
</organism>
<dbReference type="RefSeq" id="XP_036626813.1">
    <property type="nucleotide sequence ID" value="XM_036780958.1"/>
</dbReference>
<keyword evidence="3" id="KW-1185">Reference proteome</keyword>
<dbReference type="EMBL" id="JACETU010000009">
    <property type="protein sequence ID" value="KAF7420955.1"/>
    <property type="molecule type" value="Genomic_DNA"/>
</dbReference>
<gene>
    <name evidence="2" type="ORF">PC9H_011474</name>
</gene>
<proteinExistence type="predicted"/>
<accession>A0A8H7DLH9</accession>
<evidence type="ECO:0000256" key="1">
    <source>
        <dbReference type="SAM" id="MobiDB-lite"/>
    </source>
</evidence>
<feature type="region of interest" description="Disordered" evidence="1">
    <location>
        <begin position="58"/>
        <end position="78"/>
    </location>
</feature>
<protein>
    <submittedName>
        <fullName evidence="2">Uncharacterized protein</fullName>
    </submittedName>
</protein>
<evidence type="ECO:0000313" key="3">
    <source>
        <dbReference type="Proteomes" id="UP000623687"/>
    </source>
</evidence>
<dbReference type="AlphaFoldDB" id="A0A8H7DLH9"/>
<evidence type="ECO:0000313" key="2">
    <source>
        <dbReference type="EMBL" id="KAF7420955.1"/>
    </source>
</evidence>
<feature type="compositionally biased region" description="Polar residues" evidence="1">
    <location>
        <begin position="58"/>
        <end position="71"/>
    </location>
</feature>
<dbReference type="Proteomes" id="UP000623687">
    <property type="component" value="Unassembled WGS sequence"/>
</dbReference>
<name>A0A8H7DLH9_PLEOS</name>
<sequence length="410" mass="44727">MASEHKGSQKCNENKKKRAAELSANNAKGFFKKYFTTASASTSIVPSQVSIPETIQQYPRTAPSGHSSDAQAPQKPPCPKGVALVRQFRQRINLIPAAVAPASSEHPLTRFAGPPAVGNDEDAWEIYDGPLNTLLQQPEDKLRDLVRTGEKGLLGLCNFLESLVVDHGVMGALFEGKLERLMQAIDAVAPVVHETMPTGPQDVAQAIDVDSLSEATEPICSCTSELPSRKYSCMGYLIPIPEGRSAHSAWPFGLHDKLGDPWDYTVRSGSLFIHARTCKQQITHPNSSCCACRELENDSSLGGIVERIENGVHDNAPLAYQSHEGLVNKVQCKTRQNEALRLQALNDTHKLATKSRTMALFKQFIMAVGSGKVERVDRLVRVTMARGRQYCDCCIQHSGSSAPPSGTPLW</sequence>